<dbReference type="Proteomes" id="UP000233551">
    <property type="component" value="Unassembled WGS sequence"/>
</dbReference>
<sequence>MKETTQNPRRVKEHSATPPRVRPRALLDPAWEPAYFGAKEDSLDPCGPKKLSATSHEEWLRKRSGGCARLKGSWTVTTFSRGRVGREGPFKCDGTTRRSRGKKWHVVEVRMHPMTVSGLDSFSGWIVMLKASN</sequence>
<evidence type="ECO:0000256" key="1">
    <source>
        <dbReference type="SAM" id="MobiDB-lite"/>
    </source>
</evidence>
<comment type="caution">
    <text evidence="2">The sequence shown here is derived from an EMBL/GenBank/DDBJ whole genome shotgun (WGS) entry which is preliminary data.</text>
</comment>
<keyword evidence="3" id="KW-1185">Reference proteome</keyword>
<reference evidence="2 3" key="1">
    <citation type="submission" date="2017-11" db="EMBL/GenBank/DDBJ databases">
        <title>De-novo sequencing of pomegranate (Punica granatum L.) genome.</title>
        <authorList>
            <person name="Akparov Z."/>
            <person name="Amiraslanov A."/>
            <person name="Hajiyeva S."/>
            <person name="Abbasov M."/>
            <person name="Kaur K."/>
            <person name="Hamwieh A."/>
            <person name="Solovyev V."/>
            <person name="Salamov A."/>
            <person name="Braich B."/>
            <person name="Kosarev P."/>
            <person name="Mahmoud A."/>
            <person name="Hajiyev E."/>
            <person name="Babayeva S."/>
            <person name="Izzatullayeva V."/>
            <person name="Mammadov A."/>
            <person name="Mammadov A."/>
            <person name="Sharifova S."/>
            <person name="Ojaghi J."/>
            <person name="Eynullazada K."/>
            <person name="Bayramov B."/>
            <person name="Abdulazimova A."/>
            <person name="Shahmuradov I."/>
        </authorList>
    </citation>
    <scope>NUCLEOTIDE SEQUENCE [LARGE SCALE GENOMIC DNA]</scope>
    <source>
        <strain evidence="3">cv. AG2017</strain>
        <tissue evidence="2">Leaf</tissue>
    </source>
</reference>
<dbReference type="AlphaFoldDB" id="A0A2I0KQL3"/>
<organism evidence="2 3">
    <name type="scientific">Punica granatum</name>
    <name type="common">Pomegranate</name>
    <dbReference type="NCBI Taxonomy" id="22663"/>
    <lineage>
        <taxon>Eukaryota</taxon>
        <taxon>Viridiplantae</taxon>
        <taxon>Streptophyta</taxon>
        <taxon>Embryophyta</taxon>
        <taxon>Tracheophyta</taxon>
        <taxon>Spermatophyta</taxon>
        <taxon>Magnoliopsida</taxon>
        <taxon>eudicotyledons</taxon>
        <taxon>Gunneridae</taxon>
        <taxon>Pentapetalae</taxon>
        <taxon>rosids</taxon>
        <taxon>malvids</taxon>
        <taxon>Myrtales</taxon>
        <taxon>Lythraceae</taxon>
        <taxon>Punica</taxon>
    </lineage>
</organism>
<feature type="region of interest" description="Disordered" evidence="1">
    <location>
        <begin position="1"/>
        <end position="24"/>
    </location>
</feature>
<protein>
    <submittedName>
        <fullName evidence="2">Uncharacterized protein</fullName>
    </submittedName>
</protein>
<evidence type="ECO:0000313" key="3">
    <source>
        <dbReference type="Proteomes" id="UP000233551"/>
    </source>
</evidence>
<proteinExistence type="predicted"/>
<dbReference type="EMBL" id="PGOL01000428">
    <property type="protein sequence ID" value="PKI70798.1"/>
    <property type="molecule type" value="Genomic_DNA"/>
</dbReference>
<evidence type="ECO:0000313" key="2">
    <source>
        <dbReference type="EMBL" id="PKI70798.1"/>
    </source>
</evidence>
<accession>A0A2I0KQL3</accession>
<gene>
    <name evidence="2" type="ORF">CRG98_008793</name>
</gene>
<name>A0A2I0KQL3_PUNGR</name>